<dbReference type="Proteomes" id="UP000499080">
    <property type="component" value="Unassembled WGS sequence"/>
</dbReference>
<name>A0A4Y2HV52_ARAVE</name>
<accession>A0A4Y2HV52</accession>
<feature type="compositionally biased region" description="Basic residues" evidence="1">
    <location>
        <begin position="53"/>
        <end position="69"/>
    </location>
</feature>
<feature type="region of interest" description="Disordered" evidence="1">
    <location>
        <begin position="44"/>
        <end position="76"/>
    </location>
</feature>
<evidence type="ECO:0000313" key="3">
    <source>
        <dbReference type="Proteomes" id="UP000499080"/>
    </source>
</evidence>
<protein>
    <submittedName>
        <fullName evidence="2">Uncharacterized protein</fullName>
    </submittedName>
</protein>
<sequence>MGFQQLNPTIFRAVTKQTEKEPFPPYFFLVSTLSVFVINGSVSDDKTEAKNKPPVKKTKRKRKRKKERRKQTESQSISITRDIFSRLIKVRVCHNFGCRLRIGIIISHNVKPPGVTVHRHPPPHPWNQSKLVPG</sequence>
<organism evidence="2 3">
    <name type="scientific">Araneus ventricosus</name>
    <name type="common">Orbweaver spider</name>
    <name type="synonym">Epeira ventricosa</name>
    <dbReference type="NCBI Taxonomy" id="182803"/>
    <lineage>
        <taxon>Eukaryota</taxon>
        <taxon>Metazoa</taxon>
        <taxon>Ecdysozoa</taxon>
        <taxon>Arthropoda</taxon>
        <taxon>Chelicerata</taxon>
        <taxon>Arachnida</taxon>
        <taxon>Araneae</taxon>
        <taxon>Araneomorphae</taxon>
        <taxon>Entelegynae</taxon>
        <taxon>Araneoidea</taxon>
        <taxon>Araneidae</taxon>
        <taxon>Araneus</taxon>
    </lineage>
</organism>
<keyword evidence="3" id="KW-1185">Reference proteome</keyword>
<feature type="region of interest" description="Disordered" evidence="1">
    <location>
        <begin position="115"/>
        <end position="134"/>
    </location>
</feature>
<reference evidence="2 3" key="1">
    <citation type="journal article" date="2019" name="Sci. Rep.">
        <title>Orb-weaving spider Araneus ventricosus genome elucidates the spidroin gene catalogue.</title>
        <authorList>
            <person name="Kono N."/>
            <person name="Nakamura H."/>
            <person name="Ohtoshi R."/>
            <person name="Moran D.A.P."/>
            <person name="Shinohara A."/>
            <person name="Yoshida Y."/>
            <person name="Fujiwara M."/>
            <person name="Mori M."/>
            <person name="Tomita M."/>
            <person name="Arakawa K."/>
        </authorList>
    </citation>
    <scope>NUCLEOTIDE SEQUENCE [LARGE SCALE GENOMIC DNA]</scope>
</reference>
<evidence type="ECO:0000313" key="2">
    <source>
        <dbReference type="EMBL" id="GBM69168.1"/>
    </source>
</evidence>
<evidence type="ECO:0000256" key="1">
    <source>
        <dbReference type="SAM" id="MobiDB-lite"/>
    </source>
</evidence>
<comment type="caution">
    <text evidence="2">The sequence shown here is derived from an EMBL/GenBank/DDBJ whole genome shotgun (WGS) entry which is preliminary data.</text>
</comment>
<dbReference type="AlphaFoldDB" id="A0A4Y2HV52"/>
<proteinExistence type="predicted"/>
<gene>
    <name evidence="2" type="ORF">AVEN_91752_1</name>
</gene>
<dbReference type="EMBL" id="BGPR01002182">
    <property type="protein sequence ID" value="GBM69168.1"/>
    <property type="molecule type" value="Genomic_DNA"/>
</dbReference>